<dbReference type="InterPro" id="IPR011105">
    <property type="entry name" value="Cell_wall_hydrolase_SleB"/>
</dbReference>
<dbReference type="InterPro" id="IPR042047">
    <property type="entry name" value="SleB_dom1"/>
</dbReference>
<dbReference type="OrthoDB" id="9785345at2"/>
<name>S9TQL4_MAGFU</name>
<evidence type="ECO:0000259" key="1">
    <source>
        <dbReference type="Pfam" id="PF07486"/>
    </source>
</evidence>
<evidence type="ECO:0000313" key="3">
    <source>
        <dbReference type="Proteomes" id="UP000015350"/>
    </source>
</evidence>
<protein>
    <submittedName>
        <fullName evidence="2">Cell wall hydrolyses involved in spore germination</fullName>
    </submittedName>
</protein>
<proteinExistence type="predicted"/>
<sequence length="158" mass="17425">MTTIPKNTAAPSSLDLVMVLARTLWGEARGEDRRGREMVANVVMNRVNLDLGRDGKPDWWGEGVVAVCLMPWQFSCWLPNDANRKKLMAVTEADPVFRECVEIARQATAGNLPDRTGGATHYLNIPLVLKTGGKLPRWATDASKRAAAHGGHTFFRVI</sequence>
<organism evidence="2 3">
    <name type="scientific">Magnetospirillum fulvum MGU-K5</name>
    <dbReference type="NCBI Taxonomy" id="1316936"/>
    <lineage>
        <taxon>Bacteria</taxon>
        <taxon>Pseudomonadati</taxon>
        <taxon>Pseudomonadota</taxon>
        <taxon>Alphaproteobacteria</taxon>
        <taxon>Rhodospirillales</taxon>
        <taxon>Rhodospirillaceae</taxon>
        <taxon>Magnetospirillum</taxon>
    </lineage>
</organism>
<dbReference type="GO" id="GO:0016787">
    <property type="term" value="F:hydrolase activity"/>
    <property type="evidence" value="ECO:0007669"/>
    <property type="project" value="InterPro"/>
</dbReference>
<gene>
    <name evidence="2" type="ORF">K678_13895</name>
</gene>
<dbReference type="STRING" id="1316936.K678_13895"/>
<comment type="caution">
    <text evidence="2">The sequence shown here is derived from an EMBL/GenBank/DDBJ whole genome shotgun (WGS) entry which is preliminary data.</text>
</comment>
<dbReference type="EMBL" id="AQPH01000064">
    <property type="protein sequence ID" value="EPY00865.1"/>
    <property type="molecule type" value="Genomic_DNA"/>
</dbReference>
<dbReference type="RefSeq" id="WP_021133068.1">
    <property type="nucleotide sequence ID" value="NZ_AQPH01000064.1"/>
</dbReference>
<dbReference type="eggNOG" id="COG3773">
    <property type="taxonomic scope" value="Bacteria"/>
</dbReference>
<dbReference type="Gene3D" id="1.10.10.2520">
    <property type="entry name" value="Cell wall hydrolase SleB, domain 1"/>
    <property type="match status" value="1"/>
</dbReference>
<evidence type="ECO:0000313" key="2">
    <source>
        <dbReference type="EMBL" id="EPY00865.1"/>
    </source>
</evidence>
<reference evidence="2 3" key="1">
    <citation type="submission" date="2013-04" db="EMBL/GenBank/DDBJ databases">
        <authorList>
            <person name="Kuznetsov B."/>
            <person name="Ivanovsky R."/>
        </authorList>
    </citation>
    <scope>NUCLEOTIDE SEQUENCE [LARGE SCALE GENOMIC DNA]</scope>
    <source>
        <strain evidence="2 3">MGU-K5</strain>
    </source>
</reference>
<accession>S9TQL4</accession>
<dbReference type="AlphaFoldDB" id="S9TQL4"/>
<feature type="domain" description="Cell wall hydrolase SleB" evidence="1">
    <location>
        <begin position="30"/>
        <end position="155"/>
    </location>
</feature>
<dbReference type="Proteomes" id="UP000015350">
    <property type="component" value="Unassembled WGS sequence"/>
</dbReference>
<dbReference type="Pfam" id="PF07486">
    <property type="entry name" value="Hydrolase_2"/>
    <property type="match status" value="1"/>
</dbReference>